<dbReference type="GO" id="GO:0008233">
    <property type="term" value="F:peptidase activity"/>
    <property type="evidence" value="ECO:0007669"/>
    <property type="project" value="UniProtKB-KW"/>
</dbReference>
<dbReference type="InterPro" id="IPR002933">
    <property type="entry name" value="Peptidase_M20"/>
</dbReference>
<dbReference type="AlphaFoldDB" id="A0A1Q5PU07"/>
<comment type="caution">
    <text evidence="5">The sequence shown here is derived from an EMBL/GenBank/DDBJ whole genome shotgun (WGS) entry which is preliminary data.</text>
</comment>
<dbReference type="Gene3D" id="3.40.630.10">
    <property type="entry name" value="Zn peptidases"/>
    <property type="match status" value="1"/>
</dbReference>
<dbReference type="OrthoDB" id="9761532at2"/>
<dbReference type="PANTHER" id="PTHR43270">
    <property type="entry name" value="BETA-ALA-HIS DIPEPTIDASE"/>
    <property type="match status" value="1"/>
</dbReference>
<dbReference type="PANTHER" id="PTHR43270:SF12">
    <property type="entry name" value="SUCCINYL-DIAMINOPIMELATE DESUCCINYLASE"/>
    <property type="match status" value="1"/>
</dbReference>
<dbReference type="Pfam" id="PF01546">
    <property type="entry name" value="Peptidase_M20"/>
    <property type="match status" value="1"/>
</dbReference>
<keyword evidence="6" id="KW-1185">Reference proteome</keyword>
<dbReference type="InterPro" id="IPR051458">
    <property type="entry name" value="Cyt/Met_Dipeptidase"/>
</dbReference>
<feature type="domain" description="Peptidase M20 dimerisation" evidence="4">
    <location>
        <begin position="208"/>
        <end position="354"/>
    </location>
</feature>
<protein>
    <submittedName>
        <fullName evidence="5">Dipeptidase</fullName>
    </submittedName>
</protein>
<keyword evidence="2" id="KW-0479">Metal-binding</keyword>
<evidence type="ECO:0000256" key="2">
    <source>
        <dbReference type="ARBA" id="ARBA00022723"/>
    </source>
</evidence>
<organism evidence="5 6">
    <name type="scientific">Buchananella hordeovulneris</name>
    <dbReference type="NCBI Taxonomy" id="52770"/>
    <lineage>
        <taxon>Bacteria</taxon>
        <taxon>Bacillati</taxon>
        <taxon>Actinomycetota</taxon>
        <taxon>Actinomycetes</taxon>
        <taxon>Actinomycetales</taxon>
        <taxon>Actinomycetaceae</taxon>
        <taxon>Buchananella</taxon>
    </lineage>
</organism>
<dbReference type="Proteomes" id="UP000185612">
    <property type="component" value="Unassembled WGS sequence"/>
</dbReference>
<reference evidence="6" key="1">
    <citation type="submission" date="2016-12" db="EMBL/GenBank/DDBJ databases">
        <authorList>
            <person name="Meng X."/>
        </authorList>
    </citation>
    <scope>NUCLEOTIDE SEQUENCE [LARGE SCALE GENOMIC DNA]</scope>
    <source>
        <strain evidence="6">DSM 20732</strain>
    </source>
</reference>
<dbReference type="EMBL" id="MQVS01000012">
    <property type="protein sequence ID" value="OKL50959.1"/>
    <property type="molecule type" value="Genomic_DNA"/>
</dbReference>
<evidence type="ECO:0000256" key="3">
    <source>
        <dbReference type="ARBA" id="ARBA00022801"/>
    </source>
</evidence>
<dbReference type="GO" id="GO:0006508">
    <property type="term" value="P:proteolysis"/>
    <property type="evidence" value="ECO:0007669"/>
    <property type="project" value="UniProtKB-KW"/>
</dbReference>
<dbReference type="Pfam" id="PF07687">
    <property type="entry name" value="M20_dimer"/>
    <property type="match status" value="1"/>
</dbReference>
<evidence type="ECO:0000313" key="5">
    <source>
        <dbReference type="EMBL" id="OKL50959.1"/>
    </source>
</evidence>
<proteinExistence type="predicted"/>
<dbReference type="SUPFAM" id="SSF53187">
    <property type="entry name" value="Zn-dependent exopeptidases"/>
    <property type="match status" value="1"/>
</dbReference>
<accession>A0A1Q5PU07</accession>
<name>A0A1Q5PU07_9ACTO</name>
<sequence>MTESPTVAALLAAVDARFEQALQDLEDFIRIPSVSSASFDQSTLEDSARFVAERLTEIGLQAHITRGSNPDGTPGRPAVIATSPTVAGTPTVLLYAHHDVQPGGEAEAWSTPGPFVPVRRDGRLYGRGSADDGAGIIAHLGALRALRDVFGPELPLGVAVFIEGEEESGSPSFANFLTAHQAELAADVIVVADSANWTTTTPALTTSLRGVVDCQVELRVTDGALHSGMFGGPILDAVTLMARLIATLHDENGDVAIAGLVARDDAEVDYAEETFRADAGLRDGVQLAGTGDLAARLWTKPAVSVIGLDATSVANASNTIAPACRAAISLRVAPGQDTATAMDALVSHLQNHAPFGAEVTVTPGDLGPAFAADVSGAAASAKRWALERAYGEAPVGIGMGGSIPFISTFRDTYPQAEILVTGVEDPHSKAHSEDESLDIESLRKIVGAQALFLARLAGQI</sequence>
<dbReference type="GO" id="GO:0046872">
    <property type="term" value="F:metal ion binding"/>
    <property type="evidence" value="ECO:0007669"/>
    <property type="project" value="UniProtKB-KW"/>
</dbReference>
<dbReference type="RefSeq" id="WP_073825951.1">
    <property type="nucleotide sequence ID" value="NZ_MQVS01000012.1"/>
</dbReference>
<keyword evidence="3" id="KW-0378">Hydrolase</keyword>
<dbReference type="InterPro" id="IPR011650">
    <property type="entry name" value="Peptidase_M20_dimer"/>
</dbReference>
<dbReference type="NCBIfam" id="NF005914">
    <property type="entry name" value="PRK07907.1"/>
    <property type="match status" value="1"/>
</dbReference>
<keyword evidence="1" id="KW-0645">Protease</keyword>
<evidence type="ECO:0000259" key="4">
    <source>
        <dbReference type="Pfam" id="PF07687"/>
    </source>
</evidence>
<dbReference type="Gene3D" id="3.30.70.360">
    <property type="match status" value="1"/>
</dbReference>
<dbReference type="FunCoup" id="A0A1Q5PU07">
    <property type="interactions" value="120"/>
</dbReference>
<gene>
    <name evidence="5" type="ORF">BSZ40_10015</name>
</gene>
<dbReference type="STRING" id="52770.BSZ40_10015"/>
<evidence type="ECO:0000313" key="6">
    <source>
        <dbReference type="Proteomes" id="UP000185612"/>
    </source>
</evidence>
<evidence type="ECO:0000256" key="1">
    <source>
        <dbReference type="ARBA" id="ARBA00022670"/>
    </source>
</evidence>